<dbReference type="InterPro" id="IPR020846">
    <property type="entry name" value="MFS_dom"/>
</dbReference>
<feature type="transmembrane region" description="Helical" evidence="3">
    <location>
        <begin position="412"/>
        <end position="433"/>
    </location>
</feature>
<feature type="transmembrane region" description="Helical" evidence="3">
    <location>
        <begin position="257"/>
        <end position="280"/>
    </location>
</feature>
<evidence type="ECO:0000313" key="5">
    <source>
        <dbReference type="EMBL" id="KAJ3477595.1"/>
    </source>
</evidence>
<dbReference type="InterPro" id="IPR036259">
    <property type="entry name" value="MFS_trans_sf"/>
</dbReference>
<dbReference type="InterPro" id="IPR050327">
    <property type="entry name" value="Proton-linked_MCT"/>
</dbReference>
<organism evidence="5 6">
    <name type="scientific">Meripilus lineatus</name>
    <dbReference type="NCBI Taxonomy" id="2056292"/>
    <lineage>
        <taxon>Eukaryota</taxon>
        <taxon>Fungi</taxon>
        <taxon>Dikarya</taxon>
        <taxon>Basidiomycota</taxon>
        <taxon>Agaricomycotina</taxon>
        <taxon>Agaricomycetes</taxon>
        <taxon>Polyporales</taxon>
        <taxon>Meripilaceae</taxon>
        <taxon>Meripilus</taxon>
    </lineage>
</organism>
<dbReference type="Proteomes" id="UP001212997">
    <property type="component" value="Unassembled WGS sequence"/>
</dbReference>
<feature type="transmembrane region" description="Helical" evidence="3">
    <location>
        <begin position="95"/>
        <end position="114"/>
    </location>
</feature>
<keyword evidence="3" id="KW-1133">Transmembrane helix</keyword>
<dbReference type="CDD" id="cd17352">
    <property type="entry name" value="MFS_MCT_SLC16"/>
    <property type="match status" value="1"/>
</dbReference>
<dbReference type="EMBL" id="JANAWD010000580">
    <property type="protein sequence ID" value="KAJ3477595.1"/>
    <property type="molecule type" value="Genomic_DNA"/>
</dbReference>
<evidence type="ECO:0000256" key="2">
    <source>
        <dbReference type="ARBA" id="ARBA00006727"/>
    </source>
</evidence>
<feature type="domain" description="Major facilitator superfamily (MFS) profile" evidence="4">
    <location>
        <begin position="54"/>
        <end position="439"/>
    </location>
</feature>
<feature type="transmembrane region" description="Helical" evidence="3">
    <location>
        <begin position="384"/>
        <end position="406"/>
    </location>
</feature>
<gene>
    <name evidence="5" type="ORF">NLI96_g10357</name>
</gene>
<feature type="transmembrane region" description="Helical" evidence="3">
    <location>
        <begin position="214"/>
        <end position="236"/>
    </location>
</feature>
<accession>A0AAD5Y9D6</accession>
<feature type="transmembrane region" description="Helical" evidence="3">
    <location>
        <begin position="121"/>
        <end position="141"/>
    </location>
</feature>
<dbReference type="SUPFAM" id="SSF103473">
    <property type="entry name" value="MFS general substrate transporter"/>
    <property type="match status" value="1"/>
</dbReference>
<feature type="transmembrane region" description="Helical" evidence="3">
    <location>
        <begin position="322"/>
        <end position="343"/>
    </location>
</feature>
<dbReference type="Gene3D" id="1.20.1250.20">
    <property type="entry name" value="MFS general substrate transporter like domains"/>
    <property type="match status" value="2"/>
</dbReference>
<comment type="subcellular location">
    <subcellularLocation>
        <location evidence="1">Membrane</location>
        <topology evidence="1">Multi-pass membrane protein</topology>
    </subcellularLocation>
</comment>
<reference evidence="5" key="1">
    <citation type="submission" date="2022-07" db="EMBL/GenBank/DDBJ databases">
        <title>Genome Sequence of Physisporinus lineatus.</title>
        <authorList>
            <person name="Buettner E."/>
        </authorList>
    </citation>
    <scope>NUCLEOTIDE SEQUENCE</scope>
    <source>
        <strain evidence="5">VT162</strain>
    </source>
</reference>
<feature type="transmembrane region" description="Helical" evidence="3">
    <location>
        <begin position="182"/>
        <end position="202"/>
    </location>
</feature>
<keyword evidence="6" id="KW-1185">Reference proteome</keyword>
<dbReference type="PANTHER" id="PTHR11360:SF177">
    <property type="entry name" value="RIBOFLAVIN TRANSPORTER MCH5"/>
    <property type="match status" value="1"/>
</dbReference>
<keyword evidence="3" id="KW-0812">Transmembrane</keyword>
<dbReference type="PANTHER" id="PTHR11360">
    <property type="entry name" value="MONOCARBOXYLATE TRANSPORTER"/>
    <property type="match status" value="1"/>
</dbReference>
<comment type="caution">
    <text evidence="5">The sequence shown here is derived from an EMBL/GenBank/DDBJ whole genome shotgun (WGS) entry which is preliminary data.</text>
</comment>
<dbReference type="Pfam" id="PF07690">
    <property type="entry name" value="MFS_1"/>
    <property type="match status" value="1"/>
</dbReference>
<dbReference type="AlphaFoldDB" id="A0AAD5Y9D6"/>
<dbReference type="GO" id="GO:0022857">
    <property type="term" value="F:transmembrane transporter activity"/>
    <property type="evidence" value="ECO:0007669"/>
    <property type="project" value="InterPro"/>
</dbReference>
<proteinExistence type="inferred from homology"/>
<evidence type="ECO:0000313" key="6">
    <source>
        <dbReference type="Proteomes" id="UP001212997"/>
    </source>
</evidence>
<feature type="transmembrane region" description="Helical" evidence="3">
    <location>
        <begin position="147"/>
        <end position="170"/>
    </location>
</feature>
<evidence type="ECO:0000259" key="4">
    <source>
        <dbReference type="PROSITE" id="PS50850"/>
    </source>
</evidence>
<feature type="transmembrane region" description="Helical" evidence="3">
    <location>
        <begin position="349"/>
        <end position="372"/>
    </location>
</feature>
<dbReference type="GO" id="GO:0016020">
    <property type="term" value="C:membrane"/>
    <property type="evidence" value="ECO:0007669"/>
    <property type="project" value="UniProtKB-SubCell"/>
</dbReference>
<protein>
    <recommendedName>
        <fullName evidence="4">Major facilitator superfamily (MFS) profile domain-containing protein</fullName>
    </recommendedName>
</protein>
<evidence type="ECO:0000256" key="3">
    <source>
        <dbReference type="SAM" id="Phobius"/>
    </source>
</evidence>
<feature type="transmembrane region" description="Helical" evidence="3">
    <location>
        <begin position="53"/>
        <end position="75"/>
    </location>
</feature>
<sequence length="446" mass="48321">MSTIDLEKCDHLNTPSFTATRSTSVVSEIDKDDQTSLPPSTTTQDDEFPDGGWAAWLTVLGAFLALLCTFGQLTSFGTFQSWYSTHQLQHLPPSTISWIGSLQLWVFFFSGGPVGRLFDAFGPTVLMIPGTLILVFSIMMTSLCREYYQYILCQGILFGIGVGLLFYPSLSAISTHFRKYRGTALGIAFAGSGVGGVIYPIMFRKLFVTCGFPWGVRIAGFISLALCTIATFIVSSRLSGKPKAPQPLFDMKNFKDLTFMLLVLGGVFVSLGLFIPNFYIVSYSTSHGISSSLAFSVLAVLNGGGILGRLAPPYLSDVLGRFNMLVPSAFFAGLCTLVFWFFAVNTIEIMFYAAIFGFFSGAFNALIIPCIAQISDITEIGVRIGMLYSIISFPSLCGGPAAGALLKLQHGSYSGMIALSGASVIVGSIFMLWARLRLDSKLRARV</sequence>
<feature type="transmembrane region" description="Helical" evidence="3">
    <location>
        <begin position="292"/>
        <end position="310"/>
    </location>
</feature>
<dbReference type="InterPro" id="IPR011701">
    <property type="entry name" value="MFS"/>
</dbReference>
<name>A0AAD5Y9D6_9APHY</name>
<keyword evidence="3" id="KW-0472">Membrane</keyword>
<comment type="similarity">
    <text evidence="2">Belongs to the major facilitator superfamily. Monocarboxylate porter (TC 2.A.1.13) family.</text>
</comment>
<dbReference type="PROSITE" id="PS50850">
    <property type="entry name" value="MFS"/>
    <property type="match status" value="1"/>
</dbReference>
<evidence type="ECO:0000256" key="1">
    <source>
        <dbReference type="ARBA" id="ARBA00004141"/>
    </source>
</evidence>